<dbReference type="GO" id="GO:0006355">
    <property type="term" value="P:regulation of DNA-templated transcription"/>
    <property type="evidence" value="ECO:0007669"/>
    <property type="project" value="InterPro"/>
</dbReference>
<dbReference type="GO" id="GO:0003677">
    <property type="term" value="F:DNA binding"/>
    <property type="evidence" value="ECO:0007669"/>
    <property type="project" value="UniProtKB-UniRule"/>
</dbReference>
<dbReference type="Proteomes" id="UP000241158">
    <property type="component" value="Unassembled WGS sequence"/>
</dbReference>
<dbReference type="OrthoDB" id="4473689at2"/>
<protein>
    <submittedName>
        <fullName evidence="4">LuxR family transcriptional regulator</fullName>
    </submittedName>
</protein>
<keyword evidence="5" id="KW-1185">Reference proteome</keyword>
<dbReference type="EMBL" id="PGGN01000001">
    <property type="protein sequence ID" value="PSH60291.1"/>
    <property type="molecule type" value="Genomic_DNA"/>
</dbReference>
<sequence>MQQNNPLVFESSGWEVDLAQRELRARGLTVPLGSRAFEIVEILVQSGGELVTKDDLMRRVWPGLNVEDNTIQVHISAIRKALGPDRGMLKTDSGRGYRLLGDWVIRQENQPRHVEPVNRPRAAIHPFLTNVPVAASALIGREMAVQHLCDLVSAYRVVTLTGPGGIGKTVLASEVARRVFPTVESDVLFVELVSLSDPDLVPSTVASVLNLQLRGGDEMSPESVARVVGDRKVLLVLDNCEHVIDAAARMAEALVRLCPHATVLATSREVLRIEGEYVYRVPALDVPAQQVEAEGNVLEHSSVQLFIARTRSLQADFGPQAEKLPLIAAICRQLDGIPLAIEFAAARAASLGIQQVAGRLDDRFALLTGGRRTALPRHQTLRATLDWSYELLPETERRLLRQLAIFPAGFTLEAATAIANQTESWVALGISNLVSKSLVALDGTEAAQRWRLLETVRAYSLEKLAESGEHEQVVRRLARFCVALFAPFATDDQLQSAIDELGRYRREVDNLRAALNWAFSPGGDAALGVELAAIASDFWVALSLVAESSEWADTALAQIGDAAGTRSEMVLRCSLGFALIYTKGMSAHARDTLTRALALARQFQDFDYQQRLTCGLWLFSARSMALNDALAFAREYEEVTRGRDLQFRATAAWLVGIPQTYLAEHNEASERLQWAVGQYPVVRRRIDMMRLGADVRASALAHDTVNLMSQGRLDAASRASQSAIEEARATNQPFVLCVALAWAAGFVSLGLGELDRAREYGEELVDHAYKHALRPFYAAGLCVRGSLLARRGQPEAGVGPLRSGLAEMQEAVYLLFYPFFRAELAAALGAMGRVDDGLCEIEASLRFAIETDYRWFVPEMLRTKGDLLALRDTDHPSVIEDMYRRSMQQANDQKALYWELSAATSLAGHLQRQRKDAEALAVLAPVYGRMTEGFAAPSVKRAKSILDQLS</sequence>
<name>A0A2P7B1H5_9HYPH</name>
<dbReference type="AlphaFoldDB" id="A0A2P7B1H5"/>
<evidence type="ECO:0000256" key="1">
    <source>
        <dbReference type="ARBA" id="ARBA00023125"/>
    </source>
</evidence>
<dbReference type="Gene3D" id="3.40.50.300">
    <property type="entry name" value="P-loop containing nucleotide triphosphate hydrolases"/>
    <property type="match status" value="1"/>
</dbReference>
<feature type="DNA-binding region" description="OmpR/PhoB-type" evidence="2">
    <location>
        <begin position="6"/>
        <end position="101"/>
    </location>
</feature>
<evidence type="ECO:0000313" key="4">
    <source>
        <dbReference type="EMBL" id="PSH60291.1"/>
    </source>
</evidence>
<organism evidence="4 5">
    <name type="scientific">Phyllobacterium endophyticum</name>
    <dbReference type="NCBI Taxonomy" id="1149773"/>
    <lineage>
        <taxon>Bacteria</taxon>
        <taxon>Pseudomonadati</taxon>
        <taxon>Pseudomonadota</taxon>
        <taxon>Alphaproteobacteria</taxon>
        <taxon>Hyphomicrobiales</taxon>
        <taxon>Phyllobacteriaceae</taxon>
        <taxon>Phyllobacterium</taxon>
    </lineage>
</organism>
<dbReference type="SUPFAM" id="SSF46894">
    <property type="entry name" value="C-terminal effector domain of the bipartite response regulators"/>
    <property type="match status" value="1"/>
</dbReference>
<reference evidence="5" key="1">
    <citation type="submission" date="2017-11" db="EMBL/GenBank/DDBJ databases">
        <authorList>
            <person name="Kuznetsova I."/>
            <person name="Sazanova A."/>
            <person name="Chirak E."/>
            <person name="Safronova V."/>
            <person name="Willems A."/>
        </authorList>
    </citation>
    <scope>NUCLEOTIDE SEQUENCE [LARGE SCALE GENOMIC DNA]</scope>
    <source>
        <strain evidence="5">PEPV15</strain>
    </source>
</reference>
<dbReference type="Pfam" id="PF25872">
    <property type="entry name" value="HTH_77"/>
    <property type="match status" value="1"/>
</dbReference>
<dbReference type="PANTHER" id="PTHR47691">
    <property type="entry name" value="REGULATOR-RELATED"/>
    <property type="match status" value="1"/>
</dbReference>
<feature type="domain" description="OmpR/PhoB-type" evidence="3">
    <location>
        <begin position="6"/>
        <end position="101"/>
    </location>
</feature>
<dbReference type="SMART" id="SM00862">
    <property type="entry name" value="Trans_reg_C"/>
    <property type="match status" value="1"/>
</dbReference>
<evidence type="ECO:0000313" key="5">
    <source>
        <dbReference type="Proteomes" id="UP000241158"/>
    </source>
</evidence>
<dbReference type="SUPFAM" id="SSF48452">
    <property type="entry name" value="TPR-like"/>
    <property type="match status" value="1"/>
</dbReference>
<keyword evidence="1 2" id="KW-0238">DNA-binding</keyword>
<dbReference type="InterPro" id="IPR027417">
    <property type="entry name" value="P-loop_NTPase"/>
</dbReference>
<dbReference type="InterPro" id="IPR016032">
    <property type="entry name" value="Sig_transdc_resp-reg_C-effctor"/>
</dbReference>
<dbReference type="GO" id="GO:0000160">
    <property type="term" value="P:phosphorelay signal transduction system"/>
    <property type="evidence" value="ECO:0007669"/>
    <property type="project" value="InterPro"/>
</dbReference>
<accession>A0A2P7B1H5</accession>
<proteinExistence type="predicted"/>
<dbReference type="RefSeq" id="WP_106715607.1">
    <property type="nucleotide sequence ID" value="NZ_JACHXT010000004.1"/>
</dbReference>
<dbReference type="PROSITE" id="PS51755">
    <property type="entry name" value="OMPR_PHOB"/>
    <property type="match status" value="1"/>
</dbReference>
<gene>
    <name evidence="4" type="ORF">CU100_06270</name>
</gene>
<evidence type="ECO:0000259" key="3">
    <source>
        <dbReference type="PROSITE" id="PS51755"/>
    </source>
</evidence>
<dbReference type="PANTHER" id="PTHR47691:SF3">
    <property type="entry name" value="HTH-TYPE TRANSCRIPTIONAL REGULATOR RV0890C-RELATED"/>
    <property type="match status" value="1"/>
</dbReference>
<dbReference type="InterPro" id="IPR058852">
    <property type="entry name" value="HTH_77"/>
</dbReference>
<dbReference type="PRINTS" id="PR00364">
    <property type="entry name" value="DISEASERSIST"/>
</dbReference>
<dbReference type="InterPro" id="IPR001867">
    <property type="entry name" value="OmpR/PhoB-type_DNA-bd"/>
</dbReference>
<dbReference type="SUPFAM" id="SSF52540">
    <property type="entry name" value="P-loop containing nucleoside triphosphate hydrolases"/>
    <property type="match status" value="1"/>
</dbReference>
<evidence type="ECO:0000256" key="2">
    <source>
        <dbReference type="PROSITE-ProRule" id="PRU01091"/>
    </source>
</evidence>
<comment type="caution">
    <text evidence="4">The sequence shown here is derived from an EMBL/GenBank/DDBJ whole genome shotgun (WGS) entry which is preliminary data.</text>
</comment>
<dbReference type="Pfam" id="PF00486">
    <property type="entry name" value="Trans_reg_C"/>
    <property type="match status" value="1"/>
</dbReference>
<dbReference type="Gene3D" id="1.10.10.10">
    <property type="entry name" value="Winged helix-like DNA-binding domain superfamily/Winged helix DNA-binding domain"/>
    <property type="match status" value="1"/>
</dbReference>
<dbReference type="CDD" id="cd00383">
    <property type="entry name" value="trans_reg_C"/>
    <property type="match status" value="1"/>
</dbReference>
<dbReference type="InterPro" id="IPR011990">
    <property type="entry name" value="TPR-like_helical_dom_sf"/>
</dbReference>
<dbReference type="InterPro" id="IPR036388">
    <property type="entry name" value="WH-like_DNA-bd_sf"/>
</dbReference>